<evidence type="ECO:0000313" key="2">
    <source>
        <dbReference type="Proteomes" id="UP000076532"/>
    </source>
</evidence>
<keyword evidence="2" id="KW-1185">Reference proteome</keyword>
<organism evidence="1 2">
    <name type="scientific">Athelia psychrophila</name>
    <dbReference type="NCBI Taxonomy" id="1759441"/>
    <lineage>
        <taxon>Eukaryota</taxon>
        <taxon>Fungi</taxon>
        <taxon>Dikarya</taxon>
        <taxon>Basidiomycota</taxon>
        <taxon>Agaricomycotina</taxon>
        <taxon>Agaricomycetes</taxon>
        <taxon>Agaricomycetidae</taxon>
        <taxon>Atheliales</taxon>
        <taxon>Atheliaceae</taxon>
        <taxon>Athelia</taxon>
    </lineage>
</organism>
<sequence length="201" mass="21913">MSQSQSYLITFQGVDELSWTSTVYSKIRAKVKPKLYIEVYVDQKKVARPQVKESSELLIRLKHKSFQPTDPCFGVVEGTIGHLLSLCEGREVAQLKLTHGLKKSMYDAQGVISAGIKASDDDQARQNMLRVAQEDLARRHIDHDAAPAVPEALTNVAANISDNADLLASLGTVINKIQCIAAVTLDAVDASAKVHPYADVA</sequence>
<accession>A0A166EPY5</accession>
<dbReference type="AlphaFoldDB" id="A0A166EPY5"/>
<dbReference type="EMBL" id="KV417598">
    <property type="protein sequence ID" value="KZP15983.1"/>
    <property type="molecule type" value="Genomic_DNA"/>
</dbReference>
<proteinExistence type="predicted"/>
<name>A0A166EPY5_9AGAM</name>
<protein>
    <submittedName>
        <fullName evidence="1">Uncharacterized protein</fullName>
    </submittedName>
</protein>
<evidence type="ECO:0000313" key="1">
    <source>
        <dbReference type="EMBL" id="KZP15983.1"/>
    </source>
</evidence>
<gene>
    <name evidence="1" type="ORF">FIBSPDRAFT_866452</name>
</gene>
<dbReference type="OrthoDB" id="163438at2759"/>
<dbReference type="Proteomes" id="UP000076532">
    <property type="component" value="Unassembled WGS sequence"/>
</dbReference>
<reference evidence="1 2" key="1">
    <citation type="journal article" date="2016" name="Mol. Biol. Evol.">
        <title>Comparative Genomics of Early-Diverging Mushroom-Forming Fungi Provides Insights into the Origins of Lignocellulose Decay Capabilities.</title>
        <authorList>
            <person name="Nagy L.G."/>
            <person name="Riley R."/>
            <person name="Tritt A."/>
            <person name="Adam C."/>
            <person name="Daum C."/>
            <person name="Floudas D."/>
            <person name="Sun H."/>
            <person name="Yadav J.S."/>
            <person name="Pangilinan J."/>
            <person name="Larsson K.H."/>
            <person name="Matsuura K."/>
            <person name="Barry K."/>
            <person name="Labutti K."/>
            <person name="Kuo R."/>
            <person name="Ohm R.A."/>
            <person name="Bhattacharya S.S."/>
            <person name="Shirouzu T."/>
            <person name="Yoshinaga Y."/>
            <person name="Martin F.M."/>
            <person name="Grigoriev I.V."/>
            <person name="Hibbett D.S."/>
        </authorList>
    </citation>
    <scope>NUCLEOTIDE SEQUENCE [LARGE SCALE GENOMIC DNA]</scope>
    <source>
        <strain evidence="1 2">CBS 109695</strain>
    </source>
</reference>